<dbReference type="AlphaFoldDB" id="Q4N2C0"/>
<evidence type="ECO:0000313" key="3">
    <source>
        <dbReference type="Proteomes" id="UP000001949"/>
    </source>
</evidence>
<dbReference type="PANTHER" id="PTHR14428:SF5">
    <property type="entry name" value="NUCLEOLAR COMPLEX PROTEIN 3 HOMOLOG"/>
    <property type="match status" value="1"/>
</dbReference>
<keyword evidence="3" id="KW-1185">Reference proteome</keyword>
<evidence type="ECO:0008006" key="4">
    <source>
        <dbReference type="Google" id="ProtNLM"/>
    </source>
</evidence>
<dbReference type="GeneID" id="3500563"/>
<dbReference type="PANTHER" id="PTHR14428">
    <property type="entry name" value="NUCLEOLAR COMPLEX PROTEIN 3"/>
    <property type="match status" value="1"/>
</dbReference>
<dbReference type="InterPro" id="IPR016903">
    <property type="entry name" value="Nucleolar_cplx-assoc_3"/>
</dbReference>
<dbReference type="OMA" id="QAQSHWI"/>
<dbReference type="EMBL" id="AAGK01000004">
    <property type="protein sequence ID" value="EAN31783.1"/>
    <property type="molecule type" value="Genomic_DNA"/>
</dbReference>
<evidence type="ECO:0000256" key="1">
    <source>
        <dbReference type="SAM" id="MobiDB-lite"/>
    </source>
</evidence>
<dbReference type="InParanoid" id="Q4N2C0"/>
<reference evidence="2 3" key="1">
    <citation type="journal article" date="2005" name="Science">
        <title>Genome sequence of Theileria parva, a bovine pathogen that transforms lymphocytes.</title>
        <authorList>
            <person name="Gardner M.J."/>
            <person name="Bishop R."/>
            <person name="Shah T."/>
            <person name="de Villiers E.P."/>
            <person name="Carlton J.M."/>
            <person name="Hall N."/>
            <person name="Ren Q."/>
            <person name="Paulsen I.T."/>
            <person name="Pain A."/>
            <person name="Berriman M."/>
            <person name="Wilson R.J.M."/>
            <person name="Sato S."/>
            <person name="Ralph S.A."/>
            <person name="Mann D.J."/>
            <person name="Xiong Z."/>
            <person name="Shallom S.J."/>
            <person name="Weidman J."/>
            <person name="Jiang L."/>
            <person name="Lynn J."/>
            <person name="Weaver B."/>
            <person name="Shoaibi A."/>
            <person name="Domingo A.R."/>
            <person name="Wasawo D."/>
            <person name="Crabtree J."/>
            <person name="Wortman J.R."/>
            <person name="Haas B."/>
            <person name="Angiuoli S.V."/>
            <person name="Creasy T.H."/>
            <person name="Lu C."/>
            <person name="Suh B."/>
            <person name="Silva J.C."/>
            <person name="Utterback T.R."/>
            <person name="Feldblyum T.V."/>
            <person name="Pertea M."/>
            <person name="Allen J."/>
            <person name="Nierman W.C."/>
            <person name="Taracha E.L.N."/>
            <person name="Salzberg S.L."/>
            <person name="White O.R."/>
            <person name="Fitzhugh H.A."/>
            <person name="Morzaria S."/>
            <person name="Venter J.C."/>
            <person name="Fraser C.M."/>
            <person name="Nene V."/>
        </authorList>
    </citation>
    <scope>NUCLEOTIDE SEQUENCE [LARGE SCALE GENOMIC DNA]</scope>
    <source>
        <strain evidence="2 3">Muguga</strain>
    </source>
</reference>
<feature type="region of interest" description="Disordered" evidence="1">
    <location>
        <begin position="1"/>
        <end position="23"/>
    </location>
</feature>
<gene>
    <name evidence="2" type="ordered locus">TP04_0431</name>
</gene>
<protein>
    <recommendedName>
        <fullName evidence="4">Nucleolar complex-associated protein 3 N-terminal domain-containing protein</fullName>
    </recommendedName>
</protein>
<dbReference type="GO" id="GO:0003682">
    <property type="term" value="F:chromatin binding"/>
    <property type="evidence" value="ECO:0007669"/>
    <property type="project" value="TreeGrafter"/>
</dbReference>
<comment type="caution">
    <text evidence="2">The sequence shown here is derived from an EMBL/GenBank/DDBJ whole genome shotgun (WGS) entry which is preliminary data.</text>
</comment>
<dbReference type="VEuPathDB" id="PiroplasmaDB:TpMuguga_04g00431"/>
<dbReference type="GO" id="GO:0006270">
    <property type="term" value="P:DNA replication initiation"/>
    <property type="evidence" value="ECO:0007669"/>
    <property type="project" value="TreeGrafter"/>
</dbReference>
<evidence type="ECO:0000313" key="2">
    <source>
        <dbReference type="EMBL" id="EAN31783.1"/>
    </source>
</evidence>
<organism evidence="2 3">
    <name type="scientific">Theileria parva</name>
    <name type="common">East coast fever infection agent</name>
    <dbReference type="NCBI Taxonomy" id="5875"/>
    <lineage>
        <taxon>Eukaryota</taxon>
        <taxon>Sar</taxon>
        <taxon>Alveolata</taxon>
        <taxon>Apicomplexa</taxon>
        <taxon>Aconoidasida</taxon>
        <taxon>Piroplasmida</taxon>
        <taxon>Theileriidae</taxon>
        <taxon>Theileria</taxon>
    </lineage>
</organism>
<dbReference type="Proteomes" id="UP000001949">
    <property type="component" value="Unassembled WGS sequence"/>
</dbReference>
<accession>Q4N2C0</accession>
<name>Q4N2C0_THEPA</name>
<dbReference type="KEGG" id="tpv:TP04_0431"/>
<proteinExistence type="predicted"/>
<dbReference type="eggNOG" id="ENOG502TN3G">
    <property type="taxonomic scope" value="Eukaryota"/>
</dbReference>
<sequence length="601" mass="69220">MAKNRPKSKFKKHSKDKSKKIKVSKNLIKNINHDTVSKDSVTKPRKIKIKSDKVRKKDFENVNIKKFQTLEEYKSYISQICTQAITYPETELNNVNLLYNIIEKKGGGPENLLDYVKKLSVLSLVSVVCHLLPRVSHELNEVNLEVVKRTETAHSANVIAQEREITNKTIEIRDKLITFIKNNLNSNPDFFLPLVSKLVESDNRVSDELLSLCLKYSKVSESCLESINSLFTYGSIVDIHRYLKFILKSSHTNHKVVRVINEIQINKKHHQFLLSEGCLKSEKTPKSKLNKEDKYKNEILSWIITYYTKVLRDCKNYKLMESCIDGLGKFGLLLEESLQVELLLEFKRIVNDFIDKDVKNYSLIISGINAIIKIVKLVTNFEYNWLYEVFTRLATRIVPLLFQGELQFNKHPGSNDEVNGDENMDRKETKKEEDSVYFTWPCVTIKFLKCLDNISNLLLKSNIIADFQVISQLVQVLVSISPLVDSDVAVPLMYYVNDIVSKTPKLQAILSKEGIVFSVLTKGKSSYWDLKLLKSHYSPYISSIFNQSKEPNTVILKPKHTPTPLESRGVDASKFYNQSGLEMYQILFSVDFFDNLKTLKS</sequence>
<dbReference type="GO" id="GO:0005730">
    <property type="term" value="C:nucleolus"/>
    <property type="evidence" value="ECO:0007669"/>
    <property type="project" value="TreeGrafter"/>
</dbReference>
<dbReference type="RefSeq" id="XP_764066.1">
    <property type="nucleotide sequence ID" value="XM_758973.1"/>
</dbReference>